<name>A0A8H7ZRC7_9FUNG</name>
<evidence type="ECO:0000313" key="3">
    <source>
        <dbReference type="Proteomes" id="UP000673691"/>
    </source>
</evidence>
<evidence type="ECO:0008006" key="4">
    <source>
        <dbReference type="Google" id="ProtNLM"/>
    </source>
</evidence>
<accession>A0A8H7ZRC7</accession>
<feature type="non-terminal residue" evidence="2">
    <location>
        <position position="1"/>
    </location>
</feature>
<protein>
    <recommendedName>
        <fullName evidence="4">1-acyl-sn-glycerol-3-phosphate acyltransferase</fullName>
    </recommendedName>
</protein>
<dbReference type="OrthoDB" id="202234at2759"/>
<comment type="caution">
    <text evidence="2">The sequence shown here is derived from an EMBL/GenBank/DDBJ whole genome shotgun (WGS) entry which is preliminary data.</text>
</comment>
<sequence>GAFHLAVQAQIAVVPVVFASYEAVYDSSTKFFPGGTITPIPTKGMTADDVDELTELVYRRMLTALRGISAPPAGRAADVGVEGNGSGAATAQNGTKAE</sequence>
<proteinExistence type="predicted"/>
<feature type="compositionally biased region" description="Polar residues" evidence="1">
    <location>
        <begin position="87"/>
        <end position="98"/>
    </location>
</feature>
<evidence type="ECO:0000313" key="2">
    <source>
        <dbReference type="EMBL" id="KAG5457668.1"/>
    </source>
</evidence>
<organism evidence="2 3">
    <name type="scientific">Olpidium bornovanus</name>
    <dbReference type="NCBI Taxonomy" id="278681"/>
    <lineage>
        <taxon>Eukaryota</taxon>
        <taxon>Fungi</taxon>
        <taxon>Fungi incertae sedis</taxon>
        <taxon>Olpidiomycota</taxon>
        <taxon>Olpidiomycotina</taxon>
        <taxon>Olpidiomycetes</taxon>
        <taxon>Olpidiales</taxon>
        <taxon>Olpidiaceae</taxon>
        <taxon>Olpidium</taxon>
    </lineage>
</organism>
<dbReference type="AlphaFoldDB" id="A0A8H7ZRC7"/>
<reference evidence="2 3" key="1">
    <citation type="journal article" name="Sci. Rep.">
        <title>Genome-scale phylogenetic analyses confirm Olpidium as the closest living zoosporic fungus to the non-flagellated, terrestrial fungi.</title>
        <authorList>
            <person name="Chang Y."/>
            <person name="Rochon D."/>
            <person name="Sekimoto S."/>
            <person name="Wang Y."/>
            <person name="Chovatia M."/>
            <person name="Sandor L."/>
            <person name="Salamov A."/>
            <person name="Grigoriev I.V."/>
            <person name="Stajich J.E."/>
            <person name="Spatafora J.W."/>
        </authorList>
    </citation>
    <scope>NUCLEOTIDE SEQUENCE [LARGE SCALE GENOMIC DNA]</scope>
    <source>
        <strain evidence="2">S191</strain>
    </source>
</reference>
<gene>
    <name evidence="2" type="ORF">BJ554DRAFT_2260</name>
</gene>
<dbReference type="EMBL" id="JAEFCI010009697">
    <property type="protein sequence ID" value="KAG5457668.1"/>
    <property type="molecule type" value="Genomic_DNA"/>
</dbReference>
<evidence type="ECO:0000256" key="1">
    <source>
        <dbReference type="SAM" id="MobiDB-lite"/>
    </source>
</evidence>
<keyword evidence="3" id="KW-1185">Reference proteome</keyword>
<feature type="region of interest" description="Disordered" evidence="1">
    <location>
        <begin position="71"/>
        <end position="98"/>
    </location>
</feature>
<dbReference type="Proteomes" id="UP000673691">
    <property type="component" value="Unassembled WGS sequence"/>
</dbReference>